<dbReference type="Proteomes" id="UP000320475">
    <property type="component" value="Unassembled WGS sequence"/>
</dbReference>
<reference evidence="2 3" key="1">
    <citation type="journal article" date="2019" name="Sci. Rep.">
        <title>Comparative genomics of chytrid fungi reveal insights into the obligate biotrophic and pathogenic lifestyle of Synchytrium endobioticum.</title>
        <authorList>
            <person name="van de Vossenberg B.T.L.H."/>
            <person name="Warris S."/>
            <person name="Nguyen H.D.T."/>
            <person name="van Gent-Pelzer M.P.E."/>
            <person name="Joly D.L."/>
            <person name="van de Geest H.C."/>
            <person name="Bonants P.J.M."/>
            <person name="Smith D.S."/>
            <person name="Levesque C.A."/>
            <person name="van der Lee T.A.J."/>
        </authorList>
    </citation>
    <scope>NUCLEOTIDE SEQUENCE [LARGE SCALE GENOMIC DNA]</scope>
    <source>
        <strain evidence="2 3">LEV6574</strain>
    </source>
</reference>
<comment type="caution">
    <text evidence="2">The sequence shown here is derived from an EMBL/GenBank/DDBJ whole genome shotgun (WGS) entry which is preliminary data.</text>
</comment>
<name>A0A507DBC9_9FUNG</name>
<dbReference type="EMBL" id="QEAM01000047">
    <property type="protein sequence ID" value="TPX48691.1"/>
    <property type="molecule type" value="Genomic_DNA"/>
</dbReference>
<evidence type="ECO:0000256" key="1">
    <source>
        <dbReference type="SAM" id="SignalP"/>
    </source>
</evidence>
<gene>
    <name evidence="2" type="ORF">SeLEV6574_g01879</name>
</gene>
<organism evidence="2 3">
    <name type="scientific">Synchytrium endobioticum</name>
    <dbReference type="NCBI Taxonomy" id="286115"/>
    <lineage>
        <taxon>Eukaryota</taxon>
        <taxon>Fungi</taxon>
        <taxon>Fungi incertae sedis</taxon>
        <taxon>Chytridiomycota</taxon>
        <taxon>Chytridiomycota incertae sedis</taxon>
        <taxon>Chytridiomycetes</taxon>
        <taxon>Synchytriales</taxon>
        <taxon>Synchytriaceae</taxon>
        <taxon>Synchytrium</taxon>
    </lineage>
</organism>
<protein>
    <submittedName>
        <fullName evidence="2">Uncharacterized protein</fullName>
    </submittedName>
</protein>
<evidence type="ECO:0000313" key="3">
    <source>
        <dbReference type="Proteomes" id="UP000320475"/>
    </source>
</evidence>
<proteinExistence type="predicted"/>
<feature type="signal peptide" evidence="1">
    <location>
        <begin position="1"/>
        <end position="22"/>
    </location>
</feature>
<sequence length="239" mass="26444">MHLLSILSAFLLLSVSISRACAFEHHRFVKRDTDLPAPADPYGGAGNYGVEPSTILTTTAIQNRKLTREEVFGAWRVGLAVNYLGLAGVIFSERLDLRSLSLAVWSVGLYLCGKAGFKSLKFWWQVRDRLRTQLQTMPRPNTGTDVHERAQSDGYTDLCSGPEEWVAFRDAATQTDDCSATAHDILIDRDIGTSHHSLSASEGAVLKPVTLDGAAGRMSTDYPVGERYYQRQSSKIRHL</sequence>
<dbReference type="AlphaFoldDB" id="A0A507DBC9"/>
<accession>A0A507DBC9</accession>
<keyword evidence="1" id="KW-0732">Signal</keyword>
<evidence type="ECO:0000313" key="2">
    <source>
        <dbReference type="EMBL" id="TPX48691.1"/>
    </source>
</evidence>
<feature type="chain" id="PRO_5021441152" evidence="1">
    <location>
        <begin position="23"/>
        <end position="239"/>
    </location>
</feature>